<dbReference type="Proteomes" id="UP000283210">
    <property type="component" value="Chromosome 10"/>
</dbReference>
<gene>
    <name evidence="1" type="ORF">OJAV_G00102700</name>
</gene>
<evidence type="ECO:0000313" key="1">
    <source>
        <dbReference type="EMBL" id="RVE67418.1"/>
    </source>
</evidence>
<protein>
    <submittedName>
        <fullName evidence="1">Uncharacterized protein</fullName>
    </submittedName>
</protein>
<dbReference type="EMBL" id="CM012446">
    <property type="protein sequence ID" value="RVE67418.1"/>
    <property type="molecule type" value="Genomic_DNA"/>
</dbReference>
<dbReference type="AlphaFoldDB" id="A0A3S2M3W1"/>
<sequence>MSLKKTVCKKRISVTLLWFRSSRALYACGMKTHLQRGAQQERNRVIFSSSRFYCKCVLPFSASGFHPSFICRRSQSTHRLPAASSQTSARLTRFTL</sequence>
<name>A0A3S2M3W1_ORYJA</name>
<proteinExistence type="predicted"/>
<keyword evidence="2" id="KW-1185">Reference proteome</keyword>
<evidence type="ECO:0000313" key="2">
    <source>
        <dbReference type="Proteomes" id="UP000283210"/>
    </source>
</evidence>
<accession>A0A3S2M3W1</accession>
<reference evidence="1 2" key="1">
    <citation type="submission" date="2018-11" db="EMBL/GenBank/DDBJ databases">
        <authorList>
            <person name="Lopez-Roques C."/>
            <person name="Donnadieu C."/>
            <person name="Bouchez O."/>
            <person name="Klopp C."/>
            <person name="Cabau C."/>
            <person name="Zahm M."/>
        </authorList>
    </citation>
    <scope>NUCLEOTIDE SEQUENCE [LARGE SCALE GENOMIC DNA]</scope>
    <source>
        <strain evidence="1">RS831</strain>
        <tissue evidence="1">Whole body</tissue>
    </source>
</reference>
<organism evidence="1 2">
    <name type="scientific">Oryzias javanicus</name>
    <name type="common">Javanese ricefish</name>
    <name type="synonym">Aplocheilus javanicus</name>
    <dbReference type="NCBI Taxonomy" id="123683"/>
    <lineage>
        <taxon>Eukaryota</taxon>
        <taxon>Metazoa</taxon>
        <taxon>Chordata</taxon>
        <taxon>Craniata</taxon>
        <taxon>Vertebrata</taxon>
        <taxon>Euteleostomi</taxon>
        <taxon>Actinopterygii</taxon>
        <taxon>Neopterygii</taxon>
        <taxon>Teleostei</taxon>
        <taxon>Neoteleostei</taxon>
        <taxon>Acanthomorphata</taxon>
        <taxon>Ovalentaria</taxon>
        <taxon>Atherinomorphae</taxon>
        <taxon>Beloniformes</taxon>
        <taxon>Adrianichthyidae</taxon>
        <taxon>Oryziinae</taxon>
        <taxon>Oryzias</taxon>
    </lineage>
</organism>
<reference evidence="1 2" key="2">
    <citation type="submission" date="2019-01" db="EMBL/GenBank/DDBJ databases">
        <title>A chromosome length genome reference of the Java medaka (oryzias javanicus).</title>
        <authorList>
            <person name="Herpin A."/>
            <person name="Takehana Y."/>
            <person name="Naruse K."/>
            <person name="Ansai S."/>
            <person name="Kawaguchi M."/>
        </authorList>
    </citation>
    <scope>NUCLEOTIDE SEQUENCE [LARGE SCALE GENOMIC DNA]</scope>
    <source>
        <strain evidence="1">RS831</strain>
        <tissue evidence="1">Whole body</tissue>
    </source>
</reference>